<sequence length="153" mass="16921">MTTLPQARKRKRSVTGYVVALFVILGVVAYLVFGSAGNSLVYFVTPAEYQMKASEYTGKTLRMGGLVVEPDYNPDTLELKFTMLDSDGVTRIPVEYRGALPDLFKANQGVVVEGTMQNGTFMGKTLLVKHSEEYRAPHSGDSTNYKQLIEEAQ</sequence>
<protein>
    <submittedName>
        <fullName evidence="12">Cytochrome c-type biogenesis protein CcmE</fullName>
    </submittedName>
</protein>
<feature type="binding site" description="axial binding residue" evidence="10">
    <location>
        <position position="134"/>
    </location>
    <ligand>
        <name>heme</name>
        <dbReference type="ChEBI" id="CHEBI:30413"/>
    </ligand>
    <ligandPart>
        <name>Fe</name>
        <dbReference type="ChEBI" id="CHEBI:18248"/>
    </ligandPart>
</feature>
<accession>A0A511N7N5</accession>
<comment type="subcellular location">
    <subcellularLocation>
        <location evidence="1">Membrane</location>
    </subcellularLocation>
</comment>
<dbReference type="InterPro" id="IPR036127">
    <property type="entry name" value="CcmE-like_sf"/>
</dbReference>
<dbReference type="Pfam" id="PF03100">
    <property type="entry name" value="CcmE"/>
    <property type="match status" value="1"/>
</dbReference>
<organism evidence="12 13">
    <name type="scientific">Deinococcus cellulosilyticus (strain DSM 18568 / NBRC 106333 / KACC 11606 / 5516J-15)</name>
    <dbReference type="NCBI Taxonomy" id="1223518"/>
    <lineage>
        <taxon>Bacteria</taxon>
        <taxon>Thermotogati</taxon>
        <taxon>Deinococcota</taxon>
        <taxon>Deinococci</taxon>
        <taxon>Deinococcales</taxon>
        <taxon>Deinococcaceae</taxon>
        <taxon>Deinococcus</taxon>
    </lineage>
</organism>
<evidence type="ECO:0000256" key="5">
    <source>
        <dbReference type="ARBA" id="ARBA00022748"/>
    </source>
</evidence>
<keyword evidence="5" id="KW-0201">Cytochrome c-type biogenesis</keyword>
<dbReference type="InterPro" id="IPR012340">
    <property type="entry name" value="NA-bd_OB-fold"/>
</dbReference>
<dbReference type="PANTHER" id="PTHR34128:SF2">
    <property type="entry name" value="CYTOCHROME C-TYPE BIOGENESIS PROTEIN CCME HOMOLOG, MITOCHONDRIAL"/>
    <property type="match status" value="1"/>
</dbReference>
<evidence type="ECO:0000256" key="2">
    <source>
        <dbReference type="ARBA" id="ARBA00022617"/>
    </source>
</evidence>
<feature type="transmembrane region" description="Helical" evidence="11">
    <location>
        <begin position="14"/>
        <end position="33"/>
    </location>
</feature>
<reference evidence="12 13" key="1">
    <citation type="submission" date="2019-07" db="EMBL/GenBank/DDBJ databases">
        <title>Whole genome shotgun sequence of Deinococcus cellulosilyticus NBRC 106333.</title>
        <authorList>
            <person name="Hosoyama A."/>
            <person name="Uohara A."/>
            <person name="Ohji S."/>
            <person name="Ichikawa N."/>
        </authorList>
    </citation>
    <scope>NUCLEOTIDE SEQUENCE [LARGE SCALE GENOMIC DNA]</scope>
    <source>
        <strain evidence="12 13">NBRC 106333</strain>
    </source>
</reference>
<evidence type="ECO:0000256" key="6">
    <source>
        <dbReference type="ARBA" id="ARBA00022968"/>
    </source>
</evidence>
<dbReference type="GO" id="GO:0005886">
    <property type="term" value="C:plasma membrane"/>
    <property type="evidence" value="ECO:0007669"/>
    <property type="project" value="InterPro"/>
</dbReference>
<dbReference type="RefSeq" id="WP_146888300.1">
    <property type="nucleotide sequence ID" value="NZ_BJXB01000025.1"/>
</dbReference>
<dbReference type="GO" id="GO:0017003">
    <property type="term" value="P:protein-heme linkage"/>
    <property type="evidence" value="ECO:0007669"/>
    <property type="project" value="InterPro"/>
</dbReference>
<dbReference type="Gene3D" id="2.40.50.140">
    <property type="entry name" value="Nucleic acid-binding proteins"/>
    <property type="match status" value="1"/>
</dbReference>
<comment type="caution">
    <text evidence="12">The sequence shown here is derived from an EMBL/GenBank/DDBJ whole genome shotgun (WGS) entry which is preliminary data.</text>
</comment>
<dbReference type="InterPro" id="IPR004329">
    <property type="entry name" value="CcmE"/>
</dbReference>
<evidence type="ECO:0000256" key="8">
    <source>
        <dbReference type="ARBA" id="ARBA00023004"/>
    </source>
</evidence>
<dbReference type="GO" id="GO:0046872">
    <property type="term" value="F:metal ion binding"/>
    <property type="evidence" value="ECO:0007669"/>
    <property type="project" value="UniProtKB-KW"/>
</dbReference>
<keyword evidence="13" id="KW-1185">Reference proteome</keyword>
<dbReference type="AlphaFoldDB" id="A0A511N7N5"/>
<feature type="binding site" description="covalent" evidence="10">
    <location>
        <position position="130"/>
    </location>
    <ligand>
        <name>heme</name>
        <dbReference type="ChEBI" id="CHEBI:30413"/>
    </ligand>
</feature>
<evidence type="ECO:0000256" key="1">
    <source>
        <dbReference type="ARBA" id="ARBA00004370"/>
    </source>
</evidence>
<dbReference type="EMBL" id="BJXB01000025">
    <property type="protein sequence ID" value="GEM48844.1"/>
    <property type="molecule type" value="Genomic_DNA"/>
</dbReference>
<evidence type="ECO:0000256" key="11">
    <source>
        <dbReference type="SAM" id="Phobius"/>
    </source>
</evidence>
<keyword evidence="4 10" id="KW-0479">Metal-binding</keyword>
<keyword evidence="7 11" id="KW-1133">Transmembrane helix</keyword>
<keyword evidence="8 10" id="KW-0408">Iron</keyword>
<evidence type="ECO:0000256" key="3">
    <source>
        <dbReference type="ARBA" id="ARBA00022692"/>
    </source>
</evidence>
<dbReference type="GO" id="GO:0020037">
    <property type="term" value="F:heme binding"/>
    <property type="evidence" value="ECO:0007669"/>
    <property type="project" value="InterPro"/>
</dbReference>
<keyword evidence="9 11" id="KW-0472">Membrane</keyword>
<evidence type="ECO:0000256" key="9">
    <source>
        <dbReference type="ARBA" id="ARBA00023136"/>
    </source>
</evidence>
<proteinExistence type="predicted"/>
<evidence type="ECO:0000256" key="7">
    <source>
        <dbReference type="ARBA" id="ARBA00022989"/>
    </source>
</evidence>
<evidence type="ECO:0000256" key="10">
    <source>
        <dbReference type="PIRSR" id="PIRSR604329-50"/>
    </source>
</evidence>
<evidence type="ECO:0000256" key="4">
    <source>
        <dbReference type="ARBA" id="ARBA00022723"/>
    </source>
</evidence>
<dbReference type="Proteomes" id="UP000321306">
    <property type="component" value="Unassembled WGS sequence"/>
</dbReference>
<dbReference type="PANTHER" id="PTHR34128">
    <property type="entry name" value="CYTOCHROME C-TYPE BIOGENESIS PROTEIN CCME HOMOLOG, MITOCHONDRIAL"/>
    <property type="match status" value="1"/>
</dbReference>
<gene>
    <name evidence="12" type="primary">ccmE</name>
    <name evidence="12" type="ORF">DC3_44790</name>
</gene>
<evidence type="ECO:0000313" key="13">
    <source>
        <dbReference type="Proteomes" id="UP000321306"/>
    </source>
</evidence>
<dbReference type="NCBIfam" id="NF009727">
    <property type="entry name" value="PRK13254.1-1"/>
    <property type="match status" value="1"/>
</dbReference>
<name>A0A511N7N5_DEIC1</name>
<keyword evidence="3 11" id="KW-0812">Transmembrane</keyword>
<keyword evidence="6" id="KW-0735">Signal-anchor</keyword>
<dbReference type="OrthoDB" id="9793584at2"/>
<keyword evidence="2 10" id="KW-0349">Heme</keyword>
<evidence type="ECO:0000313" key="12">
    <source>
        <dbReference type="EMBL" id="GEM48844.1"/>
    </source>
</evidence>
<dbReference type="GO" id="GO:0017004">
    <property type="term" value="P:cytochrome complex assembly"/>
    <property type="evidence" value="ECO:0007669"/>
    <property type="project" value="UniProtKB-KW"/>
</dbReference>
<dbReference type="SUPFAM" id="SSF82093">
    <property type="entry name" value="Heme chaperone CcmE"/>
    <property type="match status" value="1"/>
</dbReference>